<dbReference type="WBParaSite" id="ALUE_0000505001-mRNA-1">
    <property type="protein sequence ID" value="ALUE_0000505001-mRNA-1"/>
    <property type="gene ID" value="ALUE_0000505001"/>
</dbReference>
<dbReference type="GO" id="GO:0016012">
    <property type="term" value="C:sarcoglycan complex"/>
    <property type="evidence" value="ECO:0007669"/>
    <property type="project" value="InterPro"/>
</dbReference>
<dbReference type="PANTHER" id="PTHR10132:SF14">
    <property type="entry name" value="SARCOGLYCAN ALPHA, ISOFORM C"/>
    <property type="match status" value="1"/>
</dbReference>
<accession>A0A0M3HRS0</accession>
<feature type="signal peptide" evidence="3">
    <location>
        <begin position="1"/>
        <end position="21"/>
    </location>
</feature>
<dbReference type="InterPro" id="IPR008908">
    <property type="entry name" value="Sarcoglycan_alpha/epsilon"/>
</dbReference>
<reference evidence="6" key="1">
    <citation type="submission" date="2017-02" db="UniProtKB">
        <authorList>
            <consortium name="WormBaseParasite"/>
        </authorList>
    </citation>
    <scope>IDENTIFICATION</scope>
</reference>
<dbReference type="GO" id="GO:0005509">
    <property type="term" value="F:calcium ion binding"/>
    <property type="evidence" value="ECO:0007669"/>
    <property type="project" value="InterPro"/>
</dbReference>
<evidence type="ECO:0000313" key="6">
    <source>
        <dbReference type="WBParaSite" id="ALUE_0000505001-mRNA-1"/>
    </source>
</evidence>
<dbReference type="PANTHER" id="PTHR10132">
    <property type="entry name" value="ALPHA-/EPSILON-SARCOGLYCAN FAMILY MEMBER"/>
    <property type="match status" value="1"/>
</dbReference>
<dbReference type="Pfam" id="PF05510">
    <property type="entry name" value="Sarcoglycan_2"/>
    <property type="match status" value="1"/>
</dbReference>
<feature type="transmembrane region" description="Helical" evidence="2">
    <location>
        <begin position="313"/>
        <end position="341"/>
    </location>
</feature>
<keyword evidence="2" id="KW-1133">Transmembrane helix</keyword>
<feature type="compositionally biased region" description="Acidic residues" evidence="1">
    <location>
        <begin position="478"/>
        <end position="492"/>
    </location>
</feature>
<evidence type="ECO:0000256" key="1">
    <source>
        <dbReference type="SAM" id="MobiDB-lite"/>
    </source>
</evidence>
<organism evidence="5 6">
    <name type="scientific">Ascaris lumbricoides</name>
    <name type="common">Giant roundworm</name>
    <dbReference type="NCBI Taxonomy" id="6252"/>
    <lineage>
        <taxon>Eukaryota</taxon>
        <taxon>Metazoa</taxon>
        <taxon>Ecdysozoa</taxon>
        <taxon>Nematoda</taxon>
        <taxon>Chromadorea</taxon>
        <taxon>Rhabditida</taxon>
        <taxon>Spirurina</taxon>
        <taxon>Ascaridomorpha</taxon>
        <taxon>Ascaridoidea</taxon>
        <taxon>Ascarididae</taxon>
        <taxon>Ascaris</taxon>
    </lineage>
</organism>
<protein>
    <submittedName>
        <fullName evidence="6">CADG domain-containing protein</fullName>
    </submittedName>
</protein>
<keyword evidence="3" id="KW-0732">Signal</keyword>
<dbReference type="InterPro" id="IPR048346">
    <property type="entry name" value="Sarcoglycan_N"/>
</dbReference>
<evidence type="ECO:0000259" key="4">
    <source>
        <dbReference type="Pfam" id="PF05510"/>
    </source>
</evidence>
<sequence>MHLSVMQICLLYTLMVATTETARRRNSAVRSLELHATKGKFFIHTLHSANFFSTAVDVKWSATVKGRPSLPLWLHLMPSRHKVLAYLYGTPVTPAIQIVIHAIARRTDNFETAQQFITIFFNNDGNRVLACGARYNASTQQVVELRVKNYDAEEFINGRSGLIEKMHTSLKDSFRGKGINPYIFDVIPAVNAPPEKTHFIRDHKFGAIIQVGTQKRFHTNVLNLERGLQTNSQYCTRNPLVPLDKYFAPTFQIDWCNFHVKNVTMMQLGDERDAPRARLLAAVLNEENEQSTPLLSTEATLMSEEPSAIRTRYYFWESFLMFPMLGVCCILLLILLSVIFFGRREGQHWRDYKTPKEQLDEYISVREGQRHLRELSVQRQILQMASDRAPSSTPVGIHTFLQPRSSIQTVSQNNNPPGNYVHHGSRSPILKEDRRHASIDVDKRSAMDVHNMPIGKQTVAEAAKACGSSLHLYRNPFEDEPSEEDEDDESEGANEGIRGSEH</sequence>
<feature type="region of interest" description="Disordered" evidence="1">
    <location>
        <begin position="471"/>
        <end position="502"/>
    </location>
</feature>
<feature type="domain" description="Sarcoglycan alpha/epsilon N-terminal" evidence="4">
    <location>
        <begin position="53"/>
        <end position="120"/>
    </location>
</feature>
<feature type="chain" id="PRO_5005656337" evidence="3">
    <location>
        <begin position="22"/>
        <end position="502"/>
    </location>
</feature>
<evidence type="ECO:0000256" key="3">
    <source>
        <dbReference type="SAM" id="SignalP"/>
    </source>
</evidence>
<dbReference type="Proteomes" id="UP000036681">
    <property type="component" value="Unplaced"/>
</dbReference>
<dbReference type="InterPro" id="IPR015919">
    <property type="entry name" value="Cadherin-like_sf"/>
</dbReference>
<dbReference type="AlphaFoldDB" id="A0A0M3HRS0"/>
<dbReference type="SUPFAM" id="SSF49313">
    <property type="entry name" value="Cadherin-like"/>
    <property type="match status" value="1"/>
</dbReference>
<name>A0A0M3HRS0_ASCLU</name>
<evidence type="ECO:0000313" key="5">
    <source>
        <dbReference type="Proteomes" id="UP000036681"/>
    </source>
</evidence>
<keyword evidence="5" id="KW-1185">Reference proteome</keyword>
<evidence type="ECO:0000256" key="2">
    <source>
        <dbReference type="SAM" id="Phobius"/>
    </source>
</evidence>
<proteinExistence type="predicted"/>
<keyword evidence="2" id="KW-0812">Transmembrane</keyword>
<keyword evidence="2" id="KW-0472">Membrane</keyword>